<keyword evidence="14 19" id="KW-0862">Zinc</keyword>
<dbReference type="OrthoDB" id="9803687at2"/>
<evidence type="ECO:0000256" key="14">
    <source>
        <dbReference type="ARBA" id="ARBA00022833"/>
    </source>
</evidence>
<evidence type="ECO:0000256" key="8">
    <source>
        <dbReference type="ARBA" id="ARBA00022603"/>
    </source>
</evidence>
<dbReference type="EC" id="2.1.1.13" evidence="6"/>
<dbReference type="PROSITE" id="PS50970">
    <property type="entry name" value="HCY"/>
    <property type="match status" value="1"/>
</dbReference>
<dbReference type="RefSeq" id="WP_022381729.1">
    <property type="nucleotide sequence ID" value="NZ_AP019697.1"/>
</dbReference>
<comment type="pathway">
    <text evidence="4">Amino-acid biosynthesis; L-methionine biosynthesis via de novo pathway; L-methionine from L-homocysteine (MetH route): step 1/1.</text>
</comment>
<gene>
    <name evidence="24" type="primary">metH</name>
    <name evidence="24" type="ORF">Dia5BBH33_11500</name>
</gene>
<dbReference type="PANTHER" id="PTHR45833">
    <property type="entry name" value="METHIONINE SYNTHASE"/>
    <property type="match status" value="1"/>
</dbReference>
<dbReference type="Gene3D" id="1.10.1240.10">
    <property type="entry name" value="Methionine synthase domain"/>
    <property type="match status" value="1"/>
</dbReference>
<evidence type="ECO:0000256" key="18">
    <source>
        <dbReference type="ARBA" id="ARBA00031040"/>
    </source>
</evidence>
<dbReference type="Pfam" id="PF02310">
    <property type="entry name" value="B12-binding"/>
    <property type="match status" value="1"/>
</dbReference>
<evidence type="ECO:0000256" key="2">
    <source>
        <dbReference type="ARBA" id="ARBA00001947"/>
    </source>
</evidence>
<dbReference type="PROSITE" id="PS51332">
    <property type="entry name" value="B12_BINDING"/>
    <property type="match status" value="1"/>
</dbReference>
<keyword evidence="10" id="KW-0846">Cobalamin</keyword>
<dbReference type="InterPro" id="IPR000489">
    <property type="entry name" value="Pterin-binding_dom"/>
</dbReference>
<dbReference type="InterPro" id="IPR003726">
    <property type="entry name" value="HCY_dom"/>
</dbReference>
<dbReference type="PANTHER" id="PTHR45833:SF1">
    <property type="entry name" value="METHIONINE SYNTHASE"/>
    <property type="match status" value="1"/>
</dbReference>
<proteinExistence type="inferred from homology"/>
<protein>
    <recommendedName>
        <fullName evidence="7">Methionine synthase</fullName>
        <ecNumber evidence="6">2.1.1.13</ecNumber>
    </recommendedName>
    <alternativeName>
        <fullName evidence="18">5-methyltetrahydrofolate--homocysteine methyltransferase</fullName>
    </alternativeName>
</protein>
<dbReference type="Proteomes" id="UP000320585">
    <property type="component" value="Chromosome"/>
</dbReference>
<evidence type="ECO:0000256" key="3">
    <source>
        <dbReference type="ARBA" id="ARBA00001956"/>
    </source>
</evidence>
<evidence type="ECO:0000313" key="24">
    <source>
        <dbReference type="EMBL" id="BBK25215.1"/>
    </source>
</evidence>
<keyword evidence="13 19" id="KW-0479">Metal-binding</keyword>
<evidence type="ECO:0000256" key="19">
    <source>
        <dbReference type="PROSITE-ProRule" id="PRU00333"/>
    </source>
</evidence>
<dbReference type="InterPro" id="IPR050554">
    <property type="entry name" value="Met_Synthase/Corrinoid"/>
</dbReference>
<sequence>MVFFDGGMGTMLQKYGLSNSECPDYLNISHPEIVQRIHKEYEAAGCQFITTNTFGSSPLKLEDYDLQDKVEVITEAAVKNAREACSSRVKIAGDMGPTGRFLSPLGDLSFDEACENYYRLAKALANAGADCLIIETIIDIQEMKAALIAAKAASNLPVICQMTYAEDGRTITGTPPKAAAILLDSMGADIIGANCSLGPDKLFNVAKEMIAATNKPIIIQPNAGMPVLENGETLFPLSAEDFARETAKFADIGVSYLGGCCGTTPEHLHALIKELENKPTVTPPKVKPFTALTCRTGVVYVGDNYAPVKIGERINPTGRKTLREDIQKGSFVSIKKEGLAEVAAGADILDVNMGVPGVDQAAAMETAISQLSMLCPVPFSIDSTDPVVIERALKVYPGRPLINSVNAAEEEALEKILKLAKQYGAAVLCLPLEKGNLPATAEERVRIIHRIVEKADEIGLRREDLLLDPLVLTVGSGEKGASETLRTIRLYKEEFGFPCVMGTSNVSFGLPSRPRINAAFLTMAFACGMNAPIINPLDQGIKDAFINAKLLLGFDKGAANFIAETAKMPAPAEKAEASQDLPPLEQIKAAVKNGEKEQSASLMKTALDAGISSETIIKEGLTSAMTEIGDGYGAGKVYLPQVMMAAEAMQSAFSELKKLLPDIKSKEKGTLVIGTVQGDIHDLGKNIVAALMENSGYKVIDLGKDVSPDAFVKAAIEYKADLAGLCSLMTTTLPELESTVKKLKEAVPSVDILVGGAVVTQDYANEIGAPNYCKDGIAAVRIADQLIEKRNS</sequence>
<evidence type="ECO:0000256" key="5">
    <source>
        <dbReference type="ARBA" id="ARBA00010398"/>
    </source>
</evidence>
<dbReference type="GO" id="GO:0008705">
    <property type="term" value="F:methionine synthase activity"/>
    <property type="evidence" value="ECO:0007669"/>
    <property type="project" value="UniProtKB-EC"/>
</dbReference>
<comment type="similarity">
    <text evidence="5">Belongs to the vitamin-B12 dependent methionine synthase family.</text>
</comment>
<organism evidence="24 25">
    <name type="scientific">Dialister hominis</name>
    <dbReference type="NCBI Taxonomy" id="2582419"/>
    <lineage>
        <taxon>Bacteria</taxon>
        <taxon>Bacillati</taxon>
        <taxon>Bacillota</taxon>
        <taxon>Negativicutes</taxon>
        <taxon>Veillonellales</taxon>
        <taxon>Veillonellaceae</taxon>
        <taxon>Dialister</taxon>
    </lineage>
</organism>
<evidence type="ECO:0000259" key="21">
    <source>
        <dbReference type="PROSITE" id="PS50972"/>
    </source>
</evidence>
<evidence type="ECO:0000256" key="1">
    <source>
        <dbReference type="ARBA" id="ARBA00001700"/>
    </source>
</evidence>
<evidence type="ECO:0000259" key="22">
    <source>
        <dbReference type="PROSITE" id="PS51332"/>
    </source>
</evidence>
<feature type="binding site" evidence="19">
    <location>
        <position position="261"/>
    </location>
    <ligand>
        <name>Zn(2+)</name>
        <dbReference type="ChEBI" id="CHEBI:29105"/>
    </ligand>
</feature>
<dbReference type="InterPro" id="IPR036589">
    <property type="entry name" value="HCY_dom_sf"/>
</dbReference>
<evidence type="ECO:0000256" key="15">
    <source>
        <dbReference type="ARBA" id="ARBA00023167"/>
    </source>
</evidence>
<dbReference type="KEGG" id="dho:Dia5BBH33_11500"/>
<reference evidence="25" key="1">
    <citation type="submission" date="2019-05" db="EMBL/GenBank/DDBJ databases">
        <title>Complete genome sequencing of Dialister sp. strain 5BBH33.</title>
        <authorList>
            <person name="Sakamoto M."/>
            <person name="Murakami T."/>
            <person name="Mori H."/>
        </authorList>
    </citation>
    <scope>NUCLEOTIDE SEQUENCE [LARGE SCALE GENOMIC DNA]</scope>
    <source>
        <strain evidence="25">5BBH33</strain>
    </source>
</reference>
<dbReference type="EMBL" id="AP019697">
    <property type="protein sequence ID" value="BBK25215.1"/>
    <property type="molecule type" value="Genomic_DNA"/>
</dbReference>
<dbReference type="UniPathway" id="UPA00051">
    <property type="reaction ID" value="UER00081"/>
</dbReference>
<dbReference type="PROSITE" id="PS51337">
    <property type="entry name" value="B12_BINDING_NTER"/>
    <property type="match status" value="1"/>
</dbReference>
<dbReference type="CDD" id="cd02070">
    <property type="entry name" value="corrinoid_protein_B12-BD"/>
    <property type="match status" value="1"/>
</dbReference>
<keyword evidence="16" id="KW-0170">Cobalt</keyword>
<feature type="domain" description="Hcy-binding" evidence="20">
    <location>
        <begin position="1"/>
        <end position="275"/>
    </location>
</feature>
<dbReference type="Pfam" id="PF00809">
    <property type="entry name" value="Pterin_bind"/>
    <property type="match status" value="1"/>
</dbReference>
<comment type="catalytic activity">
    <reaction evidence="1">
        <text>(6S)-5-methyl-5,6,7,8-tetrahydrofolate + L-homocysteine = (6S)-5,6,7,8-tetrahydrofolate + L-methionine</text>
        <dbReference type="Rhea" id="RHEA:11172"/>
        <dbReference type="ChEBI" id="CHEBI:18608"/>
        <dbReference type="ChEBI" id="CHEBI:57453"/>
        <dbReference type="ChEBI" id="CHEBI:57844"/>
        <dbReference type="ChEBI" id="CHEBI:58199"/>
        <dbReference type="EC" id="2.1.1.13"/>
    </reaction>
</comment>
<feature type="binding site" evidence="19">
    <location>
        <position position="195"/>
    </location>
    <ligand>
        <name>Zn(2+)</name>
        <dbReference type="ChEBI" id="CHEBI:29105"/>
    </ligand>
</feature>
<evidence type="ECO:0000256" key="9">
    <source>
        <dbReference type="ARBA" id="ARBA00022605"/>
    </source>
</evidence>
<dbReference type="InterPro" id="IPR003759">
    <property type="entry name" value="Cbl-bd_cap"/>
</dbReference>
<dbReference type="SUPFAM" id="SSF52242">
    <property type="entry name" value="Cobalamin (vitamin B12)-binding domain"/>
    <property type="match status" value="1"/>
</dbReference>
<comment type="function">
    <text evidence="17">Catalyzes the transfer of a methyl group from methyl-cobalamin to homocysteine, yielding enzyme-bound cob(I)alamin and methionine. Subsequently, remethylates the cofactor using methyltetrahydrofolate.</text>
</comment>
<dbReference type="InterPro" id="IPR036594">
    <property type="entry name" value="Meth_synthase_dom"/>
</dbReference>
<dbReference type="AlphaFoldDB" id="A0A8D4UUH6"/>
<evidence type="ECO:0000256" key="16">
    <source>
        <dbReference type="ARBA" id="ARBA00023285"/>
    </source>
</evidence>
<dbReference type="GeneID" id="92716365"/>
<feature type="binding site" evidence="19">
    <location>
        <position position="260"/>
    </location>
    <ligand>
        <name>Zn(2+)</name>
        <dbReference type="ChEBI" id="CHEBI:29105"/>
    </ligand>
</feature>
<evidence type="ECO:0000256" key="17">
    <source>
        <dbReference type="ARBA" id="ARBA00025552"/>
    </source>
</evidence>
<evidence type="ECO:0000256" key="12">
    <source>
        <dbReference type="ARBA" id="ARBA00022691"/>
    </source>
</evidence>
<evidence type="ECO:0000256" key="11">
    <source>
        <dbReference type="ARBA" id="ARBA00022679"/>
    </source>
</evidence>
<keyword evidence="9" id="KW-0028">Amino-acid biosynthesis</keyword>
<dbReference type="PROSITE" id="PS50972">
    <property type="entry name" value="PTERIN_BINDING"/>
    <property type="match status" value="1"/>
</dbReference>
<dbReference type="InterPro" id="IPR006158">
    <property type="entry name" value="Cobalamin-bd"/>
</dbReference>
<dbReference type="SUPFAM" id="SSF82282">
    <property type="entry name" value="Homocysteine S-methyltransferase"/>
    <property type="match status" value="1"/>
</dbReference>
<dbReference type="SUPFAM" id="SSF51717">
    <property type="entry name" value="Dihydropteroate synthetase-like"/>
    <property type="match status" value="1"/>
</dbReference>
<dbReference type="InterPro" id="IPR036724">
    <property type="entry name" value="Cobalamin-bd_sf"/>
</dbReference>
<dbReference type="Pfam" id="PF02574">
    <property type="entry name" value="S-methyl_trans"/>
    <property type="match status" value="1"/>
</dbReference>
<evidence type="ECO:0000256" key="10">
    <source>
        <dbReference type="ARBA" id="ARBA00022628"/>
    </source>
</evidence>
<dbReference type="InterPro" id="IPR011005">
    <property type="entry name" value="Dihydropteroate_synth-like_sf"/>
</dbReference>
<accession>A0A8D4UUH6</accession>
<evidence type="ECO:0000256" key="7">
    <source>
        <dbReference type="ARBA" id="ARBA00013998"/>
    </source>
</evidence>
<dbReference type="Gene3D" id="3.40.50.280">
    <property type="entry name" value="Cobalamin-binding domain"/>
    <property type="match status" value="1"/>
</dbReference>
<dbReference type="Gene3D" id="3.20.20.20">
    <property type="entry name" value="Dihydropteroate synthase-like"/>
    <property type="match status" value="1"/>
</dbReference>
<name>A0A8D4UUH6_9FIRM</name>
<dbReference type="GO" id="GO:0046653">
    <property type="term" value="P:tetrahydrofolate metabolic process"/>
    <property type="evidence" value="ECO:0007669"/>
    <property type="project" value="TreeGrafter"/>
</dbReference>
<dbReference type="GO" id="GO:0050667">
    <property type="term" value="P:homocysteine metabolic process"/>
    <property type="evidence" value="ECO:0007669"/>
    <property type="project" value="TreeGrafter"/>
</dbReference>
<evidence type="ECO:0000313" key="25">
    <source>
        <dbReference type="Proteomes" id="UP000320585"/>
    </source>
</evidence>
<dbReference type="SUPFAM" id="SSF47644">
    <property type="entry name" value="Methionine synthase domain"/>
    <property type="match status" value="1"/>
</dbReference>
<evidence type="ECO:0000259" key="23">
    <source>
        <dbReference type="PROSITE" id="PS51337"/>
    </source>
</evidence>
<keyword evidence="15" id="KW-0486">Methionine biosynthesis</keyword>
<keyword evidence="11 19" id="KW-0808">Transferase</keyword>
<dbReference type="Gene3D" id="3.20.20.330">
    <property type="entry name" value="Homocysteine-binding-like domain"/>
    <property type="match status" value="1"/>
</dbReference>
<comment type="cofactor">
    <cofactor evidence="3">
        <name>methylcob(III)alamin</name>
        <dbReference type="ChEBI" id="CHEBI:28115"/>
    </cofactor>
</comment>
<keyword evidence="25" id="KW-1185">Reference proteome</keyword>
<dbReference type="SMART" id="SM01018">
    <property type="entry name" value="B12-binding_2"/>
    <property type="match status" value="1"/>
</dbReference>
<feature type="domain" description="B12-binding N-terminal" evidence="23">
    <location>
        <begin position="574"/>
        <end position="668"/>
    </location>
</feature>
<dbReference type="GO" id="GO:0005829">
    <property type="term" value="C:cytosol"/>
    <property type="evidence" value="ECO:0007669"/>
    <property type="project" value="TreeGrafter"/>
</dbReference>
<dbReference type="GO" id="GO:0031419">
    <property type="term" value="F:cobalamin binding"/>
    <property type="evidence" value="ECO:0007669"/>
    <property type="project" value="UniProtKB-KW"/>
</dbReference>
<evidence type="ECO:0000259" key="20">
    <source>
        <dbReference type="PROSITE" id="PS50970"/>
    </source>
</evidence>
<dbReference type="GO" id="GO:0046872">
    <property type="term" value="F:metal ion binding"/>
    <property type="evidence" value="ECO:0007669"/>
    <property type="project" value="UniProtKB-KW"/>
</dbReference>
<feature type="domain" description="B12-binding" evidence="22">
    <location>
        <begin position="668"/>
        <end position="792"/>
    </location>
</feature>
<evidence type="ECO:0000256" key="4">
    <source>
        <dbReference type="ARBA" id="ARBA00005178"/>
    </source>
</evidence>
<comment type="cofactor">
    <cofactor evidence="2 19">
        <name>Zn(2+)</name>
        <dbReference type="ChEBI" id="CHEBI:29105"/>
    </cofactor>
</comment>
<keyword evidence="8 19" id="KW-0489">Methyltransferase</keyword>
<keyword evidence="12" id="KW-0949">S-adenosyl-L-methionine</keyword>
<evidence type="ECO:0000256" key="13">
    <source>
        <dbReference type="ARBA" id="ARBA00022723"/>
    </source>
</evidence>
<dbReference type="Pfam" id="PF02607">
    <property type="entry name" value="B12-binding_2"/>
    <property type="match status" value="1"/>
</dbReference>
<dbReference type="GO" id="GO:0032259">
    <property type="term" value="P:methylation"/>
    <property type="evidence" value="ECO:0007669"/>
    <property type="project" value="UniProtKB-KW"/>
</dbReference>
<evidence type="ECO:0000256" key="6">
    <source>
        <dbReference type="ARBA" id="ARBA00012032"/>
    </source>
</evidence>
<feature type="domain" description="Pterin-binding" evidence="21">
    <location>
        <begin position="307"/>
        <end position="552"/>
    </location>
</feature>